<dbReference type="AlphaFoldDB" id="A0A1H8VEQ0"/>
<keyword evidence="2" id="KW-1185">Reference proteome</keyword>
<gene>
    <name evidence="1" type="ORF">SAMN04488052_1122</name>
</gene>
<evidence type="ECO:0000313" key="2">
    <source>
        <dbReference type="Proteomes" id="UP000199657"/>
    </source>
</evidence>
<evidence type="ECO:0000313" key="1">
    <source>
        <dbReference type="EMBL" id="SEP13875.1"/>
    </source>
</evidence>
<proteinExistence type="predicted"/>
<protein>
    <submittedName>
        <fullName evidence="1">Uncharacterized protein</fullName>
    </submittedName>
</protein>
<dbReference type="Proteomes" id="UP000199657">
    <property type="component" value="Unassembled WGS sequence"/>
</dbReference>
<dbReference type="EMBL" id="FOEG01000012">
    <property type="protein sequence ID" value="SEP13875.1"/>
    <property type="molecule type" value="Genomic_DNA"/>
</dbReference>
<dbReference type="STRING" id="406100.SAMN04488052_1122"/>
<name>A0A1H8VEQ0_9GAMM</name>
<reference evidence="1 2" key="1">
    <citation type="submission" date="2016-10" db="EMBL/GenBank/DDBJ databases">
        <authorList>
            <person name="de Groot N.N."/>
        </authorList>
    </citation>
    <scope>NUCLEOTIDE SEQUENCE [LARGE SCALE GENOMIC DNA]</scope>
    <source>
        <strain evidence="1 2">CGMCC 1.6291</strain>
    </source>
</reference>
<sequence>MDYGPSRQPSWSTEADSAVMAFAEVVDASESADPCAEVTDYLTRSRRLFPRDWTLPSPGDDPVTDVAVARRSVAGGECSVRSIQRWLRIGECVGSARPIVKAPSSRGFLTNMAQRYVREWFLNDLPVTVKPTFALHEADSSAVDVALKLPLPRFD</sequence>
<accession>A0A1H8VEQ0</accession>
<organism evidence="1 2">
    <name type="scientific">Aquisalimonas asiatica</name>
    <dbReference type="NCBI Taxonomy" id="406100"/>
    <lineage>
        <taxon>Bacteria</taxon>
        <taxon>Pseudomonadati</taxon>
        <taxon>Pseudomonadota</taxon>
        <taxon>Gammaproteobacteria</taxon>
        <taxon>Chromatiales</taxon>
        <taxon>Ectothiorhodospiraceae</taxon>
        <taxon>Aquisalimonas</taxon>
    </lineage>
</organism>